<feature type="region of interest" description="Disordered" evidence="1">
    <location>
        <begin position="1"/>
        <end position="38"/>
    </location>
</feature>
<comment type="caution">
    <text evidence="2">The sequence shown here is derived from an EMBL/GenBank/DDBJ whole genome shotgun (WGS) entry which is preliminary data.</text>
</comment>
<evidence type="ECO:0000313" key="2">
    <source>
        <dbReference type="EMBL" id="RCW39988.1"/>
    </source>
</evidence>
<evidence type="ECO:0000313" key="3">
    <source>
        <dbReference type="Proteomes" id="UP000253495"/>
    </source>
</evidence>
<dbReference type="AlphaFoldDB" id="A0A368VK08"/>
<accession>A0A368VK08</accession>
<proteinExistence type="predicted"/>
<evidence type="ECO:0000256" key="1">
    <source>
        <dbReference type="SAM" id="MobiDB-lite"/>
    </source>
</evidence>
<gene>
    <name evidence="2" type="ORF">DFQ14_11370</name>
</gene>
<organism evidence="2 3">
    <name type="scientific">Halopolyspora algeriensis</name>
    <dbReference type="NCBI Taxonomy" id="1500506"/>
    <lineage>
        <taxon>Bacteria</taxon>
        <taxon>Bacillati</taxon>
        <taxon>Actinomycetota</taxon>
        <taxon>Actinomycetes</taxon>
        <taxon>Actinomycetes incertae sedis</taxon>
        <taxon>Halopolyspora</taxon>
    </lineage>
</organism>
<dbReference type="EMBL" id="QPJC01000013">
    <property type="protein sequence ID" value="RCW39988.1"/>
    <property type="molecule type" value="Genomic_DNA"/>
</dbReference>
<name>A0A368VK08_9ACTN</name>
<protein>
    <submittedName>
        <fullName evidence="2">Uncharacterized protein</fullName>
    </submittedName>
</protein>
<keyword evidence="3" id="KW-1185">Reference proteome</keyword>
<reference evidence="2 3" key="1">
    <citation type="submission" date="2018-07" db="EMBL/GenBank/DDBJ databases">
        <title>Genomic Encyclopedia of Type Strains, Phase III (KMG-III): the genomes of soil and plant-associated and newly described type strains.</title>
        <authorList>
            <person name="Whitman W."/>
        </authorList>
    </citation>
    <scope>NUCLEOTIDE SEQUENCE [LARGE SCALE GENOMIC DNA]</scope>
    <source>
        <strain evidence="2 3">CECT 8575</strain>
    </source>
</reference>
<dbReference type="Proteomes" id="UP000253495">
    <property type="component" value="Unassembled WGS sequence"/>
</dbReference>
<sequence>MAEQHPDHIDAPRGALRDAEPTEQSELDRLSTEYREVD</sequence>